<dbReference type="PANTHER" id="PTHR23416:SF54">
    <property type="entry name" value="ACETYLTRANSFERASE, CYSE_LACA_LPXA_NODL FAMILY (AFU_ORTHOLOGUE AFUA_2G08430)-RELATED"/>
    <property type="match status" value="1"/>
</dbReference>
<reference evidence="5 6" key="1">
    <citation type="journal article" date="2012" name="BMC Genomics">
        <title>Tools to kill: Genome of one of the most destructive plant pathogenic fungi Macrophomina phaseolina.</title>
        <authorList>
            <person name="Islam M.S."/>
            <person name="Haque M.S."/>
            <person name="Islam M.M."/>
            <person name="Emdad E.M."/>
            <person name="Halim A."/>
            <person name="Hossen Q.M.M."/>
            <person name="Hossain M.Z."/>
            <person name="Ahmed B."/>
            <person name="Rahim S."/>
            <person name="Rahman M.S."/>
            <person name="Alam M.M."/>
            <person name="Hou S."/>
            <person name="Wan X."/>
            <person name="Saito J.A."/>
            <person name="Alam M."/>
        </authorList>
    </citation>
    <scope>NUCLEOTIDE SEQUENCE [LARGE SCALE GENOMIC DNA]</scope>
    <source>
        <strain evidence="5 6">MS6</strain>
    </source>
</reference>
<dbReference type="Pfam" id="PF00132">
    <property type="entry name" value="Hexapep"/>
    <property type="match status" value="1"/>
</dbReference>
<dbReference type="STRING" id="1126212.K2RD49"/>
<dbReference type="PROSITE" id="PS00101">
    <property type="entry name" value="HEXAPEP_TRANSFERASES"/>
    <property type="match status" value="1"/>
</dbReference>
<feature type="region of interest" description="Disordered" evidence="3">
    <location>
        <begin position="226"/>
        <end position="318"/>
    </location>
</feature>
<dbReference type="InterPro" id="IPR024688">
    <property type="entry name" value="Mac_dom"/>
</dbReference>
<dbReference type="InterPro" id="IPR018357">
    <property type="entry name" value="Hexapep_transf_CS"/>
</dbReference>
<dbReference type="InParanoid" id="K2RD49"/>
<keyword evidence="2" id="KW-0808">Transferase</keyword>
<dbReference type="Gene3D" id="2.160.10.10">
    <property type="entry name" value="Hexapeptide repeat proteins"/>
    <property type="match status" value="1"/>
</dbReference>
<dbReference type="PANTHER" id="PTHR23416">
    <property type="entry name" value="SIALIC ACID SYNTHASE-RELATED"/>
    <property type="match status" value="1"/>
</dbReference>
<dbReference type="EMBL" id="AHHD01000500">
    <property type="protein sequence ID" value="EKG10857.1"/>
    <property type="molecule type" value="Genomic_DNA"/>
</dbReference>
<feature type="domain" description="Maltose/galactoside acetyltransferase" evidence="4">
    <location>
        <begin position="11"/>
        <end position="63"/>
    </location>
</feature>
<evidence type="ECO:0000259" key="4">
    <source>
        <dbReference type="SMART" id="SM01266"/>
    </source>
</evidence>
<feature type="compositionally biased region" description="Basic and acidic residues" evidence="3">
    <location>
        <begin position="273"/>
        <end position="293"/>
    </location>
</feature>
<gene>
    <name evidence="5" type="ORF">MPH_11859</name>
</gene>
<dbReference type="Proteomes" id="UP000007129">
    <property type="component" value="Unassembled WGS sequence"/>
</dbReference>
<dbReference type="GO" id="GO:0008374">
    <property type="term" value="F:O-acyltransferase activity"/>
    <property type="evidence" value="ECO:0007669"/>
    <property type="project" value="TreeGrafter"/>
</dbReference>
<feature type="region of interest" description="Disordered" evidence="3">
    <location>
        <begin position="64"/>
        <end position="88"/>
    </location>
</feature>
<dbReference type="Pfam" id="PF12464">
    <property type="entry name" value="Mac"/>
    <property type="match status" value="1"/>
</dbReference>
<evidence type="ECO:0000313" key="5">
    <source>
        <dbReference type="EMBL" id="EKG10857.1"/>
    </source>
</evidence>
<protein>
    <recommendedName>
        <fullName evidence="4">Maltose/galactoside acetyltransferase domain-containing protein</fullName>
    </recommendedName>
</protein>
<dbReference type="AlphaFoldDB" id="K2RD49"/>
<organism evidence="5 6">
    <name type="scientific">Macrophomina phaseolina (strain MS6)</name>
    <name type="common">Charcoal rot fungus</name>
    <dbReference type="NCBI Taxonomy" id="1126212"/>
    <lineage>
        <taxon>Eukaryota</taxon>
        <taxon>Fungi</taxon>
        <taxon>Dikarya</taxon>
        <taxon>Ascomycota</taxon>
        <taxon>Pezizomycotina</taxon>
        <taxon>Dothideomycetes</taxon>
        <taxon>Dothideomycetes incertae sedis</taxon>
        <taxon>Botryosphaeriales</taxon>
        <taxon>Botryosphaeriaceae</taxon>
        <taxon>Macrophomina</taxon>
    </lineage>
</organism>
<dbReference type="VEuPathDB" id="FungiDB:MPH_11859"/>
<evidence type="ECO:0000313" key="6">
    <source>
        <dbReference type="Proteomes" id="UP000007129"/>
    </source>
</evidence>
<dbReference type="InterPro" id="IPR011004">
    <property type="entry name" value="Trimer_LpxA-like_sf"/>
</dbReference>
<dbReference type="OrthoDB" id="25818at2759"/>
<evidence type="ECO:0000256" key="2">
    <source>
        <dbReference type="ARBA" id="ARBA00022679"/>
    </source>
</evidence>
<dbReference type="CDD" id="cd03357">
    <property type="entry name" value="LbH_MAT_GAT"/>
    <property type="match status" value="1"/>
</dbReference>
<dbReference type="InterPro" id="IPR051159">
    <property type="entry name" value="Hexapeptide_acetyltransf"/>
</dbReference>
<comment type="caution">
    <text evidence="5">The sequence shown here is derived from an EMBL/GenBank/DDBJ whole genome shotgun (WGS) entry which is preliminary data.</text>
</comment>
<dbReference type="HOGENOM" id="CLU_051638_3_1_1"/>
<dbReference type="eggNOG" id="KOG4750">
    <property type="taxonomic scope" value="Eukaryota"/>
</dbReference>
<evidence type="ECO:0000256" key="1">
    <source>
        <dbReference type="ARBA" id="ARBA00007274"/>
    </source>
</evidence>
<dbReference type="InterPro" id="IPR001451">
    <property type="entry name" value="Hexapep"/>
</dbReference>
<dbReference type="SUPFAM" id="SSF51161">
    <property type="entry name" value="Trimeric LpxA-like enzymes"/>
    <property type="match status" value="1"/>
</dbReference>
<comment type="similarity">
    <text evidence="1">Belongs to the transferase hexapeptide repeat family.</text>
</comment>
<dbReference type="GO" id="GO:0016407">
    <property type="term" value="F:acetyltransferase activity"/>
    <property type="evidence" value="ECO:0007669"/>
    <property type="project" value="InterPro"/>
</dbReference>
<name>K2RD49_MACPH</name>
<dbReference type="SMART" id="SM01266">
    <property type="entry name" value="Mac"/>
    <property type="match status" value="1"/>
</dbReference>
<sequence>MSIQVDEAENKRKMARGELYHAFSPELTAARTRCQHACKRYTNAGEVPRRRLVELWRDPAVNPSLSRSVVGDTTPLPPPASTPEEDDKLFEDDPWVEGPIHIDYGTNVKLGSNVYINFNCTILDTCLVTIGSRTLVGPNVSFYSGTHPLDPLIRNGTRGPELGKEIHVEEDCWIGGNATILPGVTIGRGSTVGAGSVVTKDVPPFHVVAGNPARIIKKIETLADPEQAAAAARPTKDSSSPSGRGGVMTAQDALRGMMAGKSQDSQTQGAEVAMKEQVEEEEKRNPAEEEKFWRAFAASERGAAEGGAYGTKRKANGA</sequence>
<proteinExistence type="inferred from homology"/>
<accession>K2RD49</accession>
<evidence type="ECO:0000256" key="3">
    <source>
        <dbReference type="SAM" id="MobiDB-lite"/>
    </source>
</evidence>